<organism evidence="1 2">
    <name type="scientific">Agaricus bisporus var. burnettii</name>
    <dbReference type="NCBI Taxonomy" id="192524"/>
    <lineage>
        <taxon>Eukaryota</taxon>
        <taxon>Fungi</taxon>
        <taxon>Dikarya</taxon>
        <taxon>Basidiomycota</taxon>
        <taxon>Agaricomycotina</taxon>
        <taxon>Agaricomycetes</taxon>
        <taxon>Agaricomycetidae</taxon>
        <taxon>Agaricales</taxon>
        <taxon>Agaricineae</taxon>
        <taxon>Agaricaceae</taxon>
        <taxon>Agaricus</taxon>
    </lineage>
</organism>
<accession>A0A8H7F8G5</accession>
<sequence>MLFRNGGALVSPRPSRQPNFRWNVLLQIEREAVKHNLFFTLPFSRRQTVNSQSIAHQLRPRHPLSMLGRREAQVEDHVMWLSVNNRPEQSVRKPSFAFNFIAIASLN</sequence>
<name>A0A8H7F8G5_AGABI</name>
<evidence type="ECO:0000313" key="2">
    <source>
        <dbReference type="Proteomes" id="UP000629468"/>
    </source>
</evidence>
<evidence type="ECO:0000313" key="1">
    <source>
        <dbReference type="EMBL" id="KAF7782720.1"/>
    </source>
</evidence>
<gene>
    <name evidence="1" type="ORF">Agabi119p4_2096</name>
</gene>
<protein>
    <submittedName>
        <fullName evidence="1">Uncharacterized protein</fullName>
    </submittedName>
</protein>
<dbReference type="AlphaFoldDB" id="A0A8H7F8G5"/>
<dbReference type="Proteomes" id="UP000629468">
    <property type="component" value="Unassembled WGS sequence"/>
</dbReference>
<reference evidence="1 2" key="1">
    <citation type="journal article" name="Sci. Rep.">
        <title>Telomere-to-telomere assembled and centromere annotated genomes of the two main subspecies of the button mushroom Agaricus bisporus reveal especially polymorphic chromosome ends.</title>
        <authorList>
            <person name="Sonnenberg A.S.M."/>
            <person name="Sedaghat-Telgerd N."/>
            <person name="Lavrijssen B."/>
            <person name="Ohm R.A."/>
            <person name="Hendrickx P.M."/>
            <person name="Scholtmeijer K."/>
            <person name="Baars J.J.P."/>
            <person name="van Peer A."/>
        </authorList>
    </citation>
    <scope>NUCLEOTIDE SEQUENCE [LARGE SCALE GENOMIC DNA]</scope>
    <source>
        <strain evidence="1 2">H119_p4</strain>
    </source>
</reference>
<dbReference type="EMBL" id="JABXXO010000003">
    <property type="protein sequence ID" value="KAF7782720.1"/>
    <property type="molecule type" value="Genomic_DNA"/>
</dbReference>
<proteinExistence type="predicted"/>
<comment type="caution">
    <text evidence="1">The sequence shown here is derived from an EMBL/GenBank/DDBJ whole genome shotgun (WGS) entry which is preliminary data.</text>
</comment>